<proteinExistence type="predicted"/>
<dbReference type="GeneID" id="75215518"/>
<dbReference type="Gene3D" id="1.25.40.10">
    <property type="entry name" value="Tetratricopeptide repeat domain"/>
    <property type="match status" value="2"/>
</dbReference>
<feature type="transmembrane region" description="Helical" evidence="1">
    <location>
        <begin position="47"/>
        <end position="64"/>
    </location>
</feature>
<dbReference type="EMBL" id="CP065720">
    <property type="protein sequence ID" value="QPT17559.1"/>
    <property type="molecule type" value="Genomic_DNA"/>
</dbReference>
<dbReference type="SUPFAM" id="SSF48452">
    <property type="entry name" value="TPR-like"/>
    <property type="match status" value="1"/>
</dbReference>
<gene>
    <name evidence="2" type="ORF">I6G34_19460</name>
</gene>
<dbReference type="Pfam" id="PF13432">
    <property type="entry name" value="TPR_16"/>
    <property type="match status" value="2"/>
</dbReference>
<keyword evidence="1" id="KW-1133">Transmembrane helix</keyword>
<keyword evidence="1" id="KW-0812">Transmembrane</keyword>
<dbReference type="Proteomes" id="UP000595058">
    <property type="component" value="Chromosome"/>
</dbReference>
<evidence type="ECO:0000313" key="3">
    <source>
        <dbReference type="Proteomes" id="UP000595058"/>
    </source>
</evidence>
<keyword evidence="1" id="KW-0472">Membrane</keyword>
<reference evidence="2 3" key="1">
    <citation type="submission" date="2020-12" db="EMBL/GenBank/DDBJ databases">
        <title>FDA dAtabase for Regulatory Grade micrObial Sequences (FDA-ARGOS): Supporting development and validation of Infectious Disease Dx tests.</title>
        <authorList>
            <person name="Sproer C."/>
            <person name="Gronow S."/>
            <person name="Severitt S."/>
            <person name="Schroder I."/>
            <person name="Tallon L."/>
            <person name="Sadzewicz L."/>
            <person name="Zhao X."/>
            <person name="Boylan J."/>
            <person name="Ott S."/>
            <person name="Bowen H."/>
            <person name="Vavikolanu K."/>
            <person name="Mehta A."/>
            <person name="Aluvathingal J."/>
            <person name="Nadendla S."/>
            <person name="Lowell S."/>
            <person name="Myers T."/>
            <person name="Yan Y."/>
            <person name="Sichtig H."/>
        </authorList>
    </citation>
    <scope>NUCLEOTIDE SEQUENCE [LARGE SCALE GENOMIC DNA]</scope>
    <source>
        <strain evidence="2 3">FDAARGOS_877</strain>
    </source>
</reference>
<keyword evidence="3" id="KW-1185">Reference proteome</keyword>
<evidence type="ECO:0000313" key="2">
    <source>
        <dbReference type="EMBL" id="QPT17559.1"/>
    </source>
</evidence>
<sequence>MSLVNDMLRDLEARGAASGGQGPLIGMQAVDEAAALRRQRSARIRRWLVPAAVVVVAAGAGLAVERWAAVPERAEAPAAVPASTSVDVVRLLDVLPHQEPGRFVLQLLLDRPVSYQRTDEGGAVSLRLSGAELAGEARSGRFEQDGLSLSWRVEARGDEARVLLFGLTERLDIRDRLEPAGGHAQLWLEVKRQANEPAVTSEALELPVAEAADVQADLPDWVTRTVPEAVTADVVPPARQPTETTVEPEPVPAPEVAAQASLRIGSHRPDPLLEAQQALQQQNYPRAVELLQALHEAQPDNPEATRWLARAYLADNQLEALLAWLPGQLRARPEDAELRMLLGRAQLLGGDKAAALATLEQHSPAVAANPGYHALLAALRQQVGDWSGSAALYRQLVALQPQQAAWQLGLAIALEQLDQPTLAAERYRLAVRGQGLDGNARRFAAERAAALGDGR</sequence>
<evidence type="ECO:0000256" key="1">
    <source>
        <dbReference type="SAM" id="Phobius"/>
    </source>
</evidence>
<organism evidence="2 3">
    <name type="scientific">Stutzerimonas frequens</name>
    <dbReference type="NCBI Taxonomy" id="2968969"/>
    <lineage>
        <taxon>Bacteria</taxon>
        <taxon>Pseudomonadati</taxon>
        <taxon>Pseudomonadota</taxon>
        <taxon>Gammaproteobacteria</taxon>
        <taxon>Pseudomonadales</taxon>
        <taxon>Pseudomonadaceae</taxon>
        <taxon>Stutzerimonas</taxon>
    </lineage>
</organism>
<name>A0ABX6XU42_9GAMM</name>
<dbReference type="Pfam" id="PF14559">
    <property type="entry name" value="TPR_19"/>
    <property type="match status" value="1"/>
</dbReference>
<dbReference type="InterPro" id="IPR011990">
    <property type="entry name" value="TPR-like_helical_dom_sf"/>
</dbReference>
<accession>A0ABX6XU42</accession>
<dbReference type="RefSeq" id="WP_102839885.1">
    <property type="nucleotide sequence ID" value="NZ_CP065720.1"/>
</dbReference>
<protein>
    <submittedName>
        <fullName evidence="2">Tetratricopeptide repeat protein</fullName>
    </submittedName>
</protein>